<feature type="domain" description="Thioesterase TesA-like" evidence="3">
    <location>
        <begin position="26"/>
        <end position="248"/>
    </location>
</feature>
<evidence type="ECO:0000256" key="1">
    <source>
        <dbReference type="ARBA" id="ARBA00007169"/>
    </source>
</evidence>
<dbReference type="PANTHER" id="PTHR11487">
    <property type="entry name" value="THIOESTERASE"/>
    <property type="match status" value="1"/>
</dbReference>
<keyword evidence="2 4" id="KW-0378">Hydrolase</keyword>
<name>A0ABP7RC03_9ACTN</name>
<dbReference type="SMART" id="SM00824">
    <property type="entry name" value="PKS_TE"/>
    <property type="match status" value="1"/>
</dbReference>
<keyword evidence="5" id="KW-1185">Reference proteome</keyword>
<comment type="caution">
    <text evidence="4">The sequence shown here is derived from an EMBL/GenBank/DDBJ whole genome shotgun (WGS) entry which is preliminary data.</text>
</comment>
<dbReference type="Gene3D" id="3.40.50.1820">
    <property type="entry name" value="alpha/beta hydrolase"/>
    <property type="match status" value="1"/>
</dbReference>
<evidence type="ECO:0000259" key="3">
    <source>
        <dbReference type="SMART" id="SM00824"/>
    </source>
</evidence>
<organism evidence="4 5">
    <name type="scientific">Streptomyces marokkonensis</name>
    <dbReference type="NCBI Taxonomy" id="324855"/>
    <lineage>
        <taxon>Bacteria</taxon>
        <taxon>Bacillati</taxon>
        <taxon>Actinomycetota</taxon>
        <taxon>Actinomycetes</taxon>
        <taxon>Kitasatosporales</taxon>
        <taxon>Streptomycetaceae</taxon>
        <taxon>Streptomyces</taxon>
    </lineage>
</organism>
<comment type="similarity">
    <text evidence="1">Belongs to the thioesterase family.</text>
</comment>
<dbReference type="InterPro" id="IPR001031">
    <property type="entry name" value="Thioesterase"/>
</dbReference>
<protein>
    <submittedName>
        <fullName evidence="4">Alpha/beta fold hydrolase</fullName>
    </submittedName>
</protein>
<evidence type="ECO:0000256" key="2">
    <source>
        <dbReference type="ARBA" id="ARBA00022801"/>
    </source>
</evidence>
<dbReference type="RefSeq" id="WP_345595305.1">
    <property type="nucleotide sequence ID" value="NZ_BAABCQ010000107.1"/>
</dbReference>
<dbReference type="GO" id="GO:0016787">
    <property type="term" value="F:hydrolase activity"/>
    <property type="evidence" value="ECO:0007669"/>
    <property type="project" value="UniProtKB-KW"/>
</dbReference>
<dbReference type="InterPro" id="IPR020802">
    <property type="entry name" value="TesA-like"/>
</dbReference>
<gene>
    <name evidence="4" type="ORF">GCM10022384_47610</name>
</gene>
<dbReference type="Proteomes" id="UP001500034">
    <property type="component" value="Unassembled WGS sequence"/>
</dbReference>
<dbReference type="InterPro" id="IPR012223">
    <property type="entry name" value="TEII"/>
</dbReference>
<dbReference type="SUPFAM" id="SSF53474">
    <property type="entry name" value="alpha/beta-Hydrolases"/>
    <property type="match status" value="1"/>
</dbReference>
<dbReference type="EMBL" id="BAABCQ010000107">
    <property type="protein sequence ID" value="GAA3994608.1"/>
    <property type="molecule type" value="Genomic_DNA"/>
</dbReference>
<evidence type="ECO:0000313" key="5">
    <source>
        <dbReference type="Proteomes" id="UP001500034"/>
    </source>
</evidence>
<proteinExistence type="inferred from homology"/>
<dbReference type="PANTHER" id="PTHR11487:SF0">
    <property type="entry name" value="S-ACYL FATTY ACID SYNTHASE THIOESTERASE, MEDIUM CHAIN"/>
    <property type="match status" value="1"/>
</dbReference>
<accession>A0ABP7RC03</accession>
<dbReference type="InterPro" id="IPR029058">
    <property type="entry name" value="AB_hydrolase_fold"/>
</dbReference>
<reference evidence="5" key="1">
    <citation type="journal article" date="2019" name="Int. J. Syst. Evol. Microbiol.">
        <title>The Global Catalogue of Microorganisms (GCM) 10K type strain sequencing project: providing services to taxonomists for standard genome sequencing and annotation.</title>
        <authorList>
            <consortium name="The Broad Institute Genomics Platform"/>
            <consortium name="The Broad Institute Genome Sequencing Center for Infectious Disease"/>
            <person name="Wu L."/>
            <person name="Ma J."/>
        </authorList>
    </citation>
    <scope>NUCLEOTIDE SEQUENCE [LARGE SCALE GENOMIC DNA]</scope>
    <source>
        <strain evidence="5">JCM 17027</strain>
    </source>
</reference>
<dbReference type="Pfam" id="PF00975">
    <property type="entry name" value="Thioesterase"/>
    <property type="match status" value="1"/>
</dbReference>
<sequence>MPESSAQLKAWLRRFSPAGDAMSSLVCLPHAGGSASFFFPLARALAPEVDVLAVQYPGRQDRHHEPSIGNVPELADRITDAVRLMDDRPFALFGHSMGALLAYEVALRLAADGLPAPSRVFVSGRRAPSRYRDDRFHLSSDSDVLAHLRRLGGPGSTALDDPEIRAMALPLIRNDYHAVEVYRHDPSAVLNCPVTVLTGDRDALVSPDEAHAWAGHTTGPTDVVTLPGGHFYLADQNEQVVDLLRRRLAAVTAQETPHLR</sequence>
<evidence type="ECO:0000313" key="4">
    <source>
        <dbReference type="EMBL" id="GAA3994608.1"/>
    </source>
</evidence>